<dbReference type="AlphaFoldDB" id="A0A645FNH7"/>
<dbReference type="EMBL" id="VSSQ01061844">
    <property type="protein sequence ID" value="MPN15132.1"/>
    <property type="molecule type" value="Genomic_DNA"/>
</dbReference>
<comment type="caution">
    <text evidence="1">The sequence shown here is derived from an EMBL/GenBank/DDBJ whole genome shotgun (WGS) entry which is preliminary data.</text>
</comment>
<gene>
    <name evidence="1" type="ORF">SDC9_162461</name>
</gene>
<sequence length="101" mass="11553">MLGCPCYMGQRRFPAYIELSCNRNTRFTGNVETENLANNPGLPRFDRYFFPAYDVAVHSAQSDDLTLLHLLSNPPLTVLRNRPALFLCKRREDGEHELAVP</sequence>
<protein>
    <submittedName>
        <fullName evidence="1">Uncharacterized protein</fullName>
    </submittedName>
</protein>
<accession>A0A645FNH7</accession>
<organism evidence="1">
    <name type="scientific">bioreactor metagenome</name>
    <dbReference type="NCBI Taxonomy" id="1076179"/>
    <lineage>
        <taxon>unclassified sequences</taxon>
        <taxon>metagenomes</taxon>
        <taxon>ecological metagenomes</taxon>
    </lineage>
</organism>
<proteinExistence type="predicted"/>
<reference evidence="1" key="1">
    <citation type="submission" date="2019-08" db="EMBL/GenBank/DDBJ databases">
        <authorList>
            <person name="Kucharzyk K."/>
            <person name="Murdoch R.W."/>
            <person name="Higgins S."/>
            <person name="Loffler F."/>
        </authorList>
    </citation>
    <scope>NUCLEOTIDE SEQUENCE</scope>
</reference>
<name>A0A645FNH7_9ZZZZ</name>
<evidence type="ECO:0000313" key="1">
    <source>
        <dbReference type="EMBL" id="MPN15132.1"/>
    </source>
</evidence>